<evidence type="ECO:0000256" key="2">
    <source>
        <dbReference type="ARBA" id="ARBA00022801"/>
    </source>
</evidence>
<dbReference type="EC" id="3.1.1.116" evidence="3"/>
<accession>A0ABM1EXW3</accession>
<evidence type="ECO:0000313" key="13">
    <source>
        <dbReference type="Proteomes" id="UP000695022"/>
    </source>
</evidence>
<dbReference type="InterPro" id="IPR000639">
    <property type="entry name" value="Epox_hydrolase-like"/>
</dbReference>
<evidence type="ECO:0000256" key="7">
    <source>
        <dbReference type="ARBA" id="ARBA00044064"/>
    </source>
</evidence>
<dbReference type="RefSeq" id="XP_014677034.1">
    <property type="nucleotide sequence ID" value="XM_014821548.1"/>
</dbReference>
<comment type="catalytic activity">
    <reaction evidence="6">
        <text>a 1,3-diacyl-sn-glycerol + H2O = a 1-acyl-sn-glycerol + a fatty acid + H(+)</text>
        <dbReference type="Rhea" id="RHEA:38503"/>
        <dbReference type="ChEBI" id="CHEBI:15377"/>
        <dbReference type="ChEBI" id="CHEBI:15378"/>
        <dbReference type="ChEBI" id="CHEBI:28868"/>
        <dbReference type="ChEBI" id="CHEBI:64683"/>
        <dbReference type="ChEBI" id="CHEBI:77272"/>
    </reaction>
</comment>
<dbReference type="PANTHER" id="PTHR46118">
    <property type="entry name" value="PROTEIN ABHD11"/>
    <property type="match status" value="1"/>
</dbReference>
<dbReference type="SUPFAM" id="SSF53474">
    <property type="entry name" value="alpha/beta-Hydrolases"/>
    <property type="match status" value="1"/>
</dbReference>
<protein>
    <recommendedName>
        <fullName evidence="7">sn-1-specific diacylglycerol lipase ABHD11</fullName>
        <ecNumber evidence="3">3.1.1.116</ecNumber>
    </recommendedName>
    <alternativeName>
        <fullName evidence="4">Alpha/beta hydrolase domain-containing protein 11</fullName>
    </alternativeName>
</protein>
<proteinExistence type="inferred from homology"/>
<dbReference type="PANTHER" id="PTHR46118:SF4">
    <property type="entry name" value="PROTEIN ABHD11"/>
    <property type="match status" value="1"/>
</dbReference>
<comment type="catalytic activity">
    <reaction evidence="9">
        <text>1,2-didecanoylglycerol + H2O = decanoylglycerol + decanoate + H(+)</text>
        <dbReference type="Rhea" id="RHEA:48596"/>
        <dbReference type="ChEBI" id="CHEBI:11152"/>
        <dbReference type="ChEBI" id="CHEBI:15377"/>
        <dbReference type="ChEBI" id="CHEBI:15378"/>
        <dbReference type="ChEBI" id="CHEBI:27689"/>
        <dbReference type="ChEBI" id="CHEBI:90605"/>
    </reaction>
</comment>
<evidence type="ECO:0000256" key="8">
    <source>
        <dbReference type="ARBA" id="ARBA00048283"/>
    </source>
</evidence>
<comment type="catalytic activity">
    <reaction evidence="10">
        <text>1-octadecanoyl-2-(9Z-octadecenoyl)-sn-glycerol + H2O = 2-(9Z-octadecenoyl)-glycerol + octadecanoate + H(+)</text>
        <dbReference type="Rhea" id="RHEA:77103"/>
        <dbReference type="ChEBI" id="CHEBI:15377"/>
        <dbReference type="ChEBI" id="CHEBI:15378"/>
        <dbReference type="ChEBI" id="CHEBI:25629"/>
        <dbReference type="ChEBI" id="CHEBI:73990"/>
        <dbReference type="ChEBI" id="CHEBI:75468"/>
    </reaction>
</comment>
<comment type="catalytic activity">
    <reaction evidence="8">
        <text>1-octadecanoyl-2-(4Z,7Z,10Z,13Z,16Z,19Z-docosahexaenoyl)-sn-glycerol + H2O = 2-(4Z,7Z,10Z,13Z,16Z,19Z-docosahexaenoyl)-glycerol + octadecanoate + H(+)</text>
        <dbReference type="Rhea" id="RHEA:77107"/>
        <dbReference type="ChEBI" id="CHEBI:15377"/>
        <dbReference type="ChEBI" id="CHEBI:15378"/>
        <dbReference type="ChEBI" id="CHEBI:25629"/>
        <dbReference type="ChEBI" id="CHEBI:77129"/>
        <dbReference type="ChEBI" id="CHEBI:186738"/>
    </reaction>
</comment>
<keyword evidence="13" id="KW-1185">Reference proteome</keyword>
<dbReference type="InterPro" id="IPR029058">
    <property type="entry name" value="AB_hydrolase_fold"/>
</dbReference>
<evidence type="ECO:0000313" key="14">
    <source>
        <dbReference type="RefSeq" id="XP_014677034.1"/>
    </source>
</evidence>
<evidence type="ECO:0000256" key="3">
    <source>
        <dbReference type="ARBA" id="ARBA00026104"/>
    </source>
</evidence>
<dbReference type="Pfam" id="PF12697">
    <property type="entry name" value="Abhydrolase_6"/>
    <property type="match status" value="1"/>
</dbReference>
<evidence type="ECO:0000256" key="11">
    <source>
        <dbReference type="ARBA" id="ARBA00048919"/>
    </source>
</evidence>
<organism evidence="13 14">
    <name type="scientific">Priapulus caudatus</name>
    <name type="common">Priapulid worm</name>
    <dbReference type="NCBI Taxonomy" id="37621"/>
    <lineage>
        <taxon>Eukaryota</taxon>
        <taxon>Metazoa</taxon>
        <taxon>Ecdysozoa</taxon>
        <taxon>Scalidophora</taxon>
        <taxon>Priapulida</taxon>
        <taxon>Priapulimorpha</taxon>
        <taxon>Priapulimorphida</taxon>
        <taxon>Priapulidae</taxon>
        <taxon>Priapulus</taxon>
    </lineage>
</organism>
<evidence type="ECO:0000256" key="10">
    <source>
        <dbReference type="ARBA" id="ARBA00048513"/>
    </source>
</evidence>
<dbReference type="InterPro" id="IPR000073">
    <property type="entry name" value="AB_hydrolase_1"/>
</dbReference>
<name>A0ABM1EXW3_PRICU</name>
<keyword evidence="2" id="KW-0378">Hydrolase</keyword>
<evidence type="ECO:0000256" key="9">
    <source>
        <dbReference type="ARBA" id="ARBA00048504"/>
    </source>
</evidence>
<comment type="catalytic activity">
    <reaction evidence="11">
        <text>1-octadecanoyl-2-(5Z,8Z,11Z,14Z-eicosatetraenoyl)-sn-glycerol + H2O = 2-(5Z,8Z,11Z,14Z-eicosatetraenoyl)-glycerol + octadecanoate + H(+)</text>
        <dbReference type="Rhea" id="RHEA:38507"/>
        <dbReference type="ChEBI" id="CHEBI:15377"/>
        <dbReference type="ChEBI" id="CHEBI:15378"/>
        <dbReference type="ChEBI" id="CHEBI:25629"/>
        <dbReference type="ChEBI" id="CHEBI:52392"/>
        <dbReference type="ChEBI" id="CHEBI:75728"/>
    </reaction>
</comment>
<evidence type="ECO:0000256" key="5">
    <source>
        <dbReference type="ARBA" id="ARBA00043667"/>
    </source>
</evidence>
<reference evidence="14" key="1">
    <citation type="submission" date="2025-08" db="UniProtKB">
        <authorList>
            <consortium name="RefSeq"/>
        </authorList>
    </citation>
    <scope>IDENTIFICATION</scope>
</reference>
<dbReference type="PRINTS" id="PR00412">
    <property type="entry name" value="EPOXHYDRLASE"/>
</dbReference>
<comment type="catalytic activity">
    <reaction evidence="5">
        <text>a 1,2-diacyl-sn-glycerol + H2O = a 2-acylglycerol + a fatty acid + H(+)</text>
        <dbReference type="Rhea" id="RHEA:33275"/>
        <dbReference type="ChEBI" id="CHEBI:15377"/>
        <dbReference type="ChEBI" id="CHEBI:15378"/>
        <dbReference type="ChEBI" id="CHEBI:17389"/>
        <dbReference type="ChEBI" id="CHEBI:17815"/>
        <dbReference type="ChEBI" id="CHEBI:28868"/>
        <dbReference type="EC" id="3.1.1.116"/>
    </reaction>
</comment>
<dbReference type="Proteomes" id="UP000695022">
    <property type="component" value="Unplaced"/>
</dbReference>
<dbReference type="GeneID" id="106816905"/>
<evidence type="ECO:0000256" key="1">
    <source>
        <dbReference type="ARBA" id="ARBA00008645"/>
    </source>
</evidence>
<dbReference type="Gene3D" id="3.40.50.1820">
    <property type="entry name" value="alpha/beta hydrolase"/>
    <property type="match status" value="1"/>
</dbReference>
<feature type="domain" description="AB hydrolase-1" evidence="12">
    <location>
        <begin position="22"/>
        <end position="254"/>
    </location>
</feature>
<evidence type="ECO:0000256" key="4">
    <source>
        <dbReference type="ARBA" id="ARBA00042703"/>
    </source>
</evidence>
<comment type="similarity">
    <text evidence="1">Belongs to the AB hydrolase superfamily.</text>
</comment>
<evidence type="ECO:0000259" key="12">
    <source>
        <dbReference type="Pfam" id="PF12697"/>
    </source>
</evidence>
<sequence length="265" mass="29924">MWAVRLAFHKFEPEKENDKQPVFILHGLFGKKTNWYSLADSLCKETDRRVYVVDARNHGDSPHVPIMDYPSMSDDLQLLMRHEGITKPALVGHSMGGRIAMTLALTKVSDGVKVSMGGRIAMTLAFTKVSDEVKVRHLAQAIPSSKLMEVAAVTEAVVRSVLLNNIAEDESNNSFRWVCSLDDIGRNMKHLMRFISYNRSYHSDALFLAGANSTYFTKADYPEVQRLFPRADMLYIEGAGHWLHLDKPRELLDALVPFMNKPSSL</sequence>
<gene>
    <name evidence="14" type="primary">LOC106816905</name>
</gene>
<evidence type="ECO:0000256" key="6">
    <source>
        <dbReference type="ARBA" id="ARBA00043742"/>
    </source>
</evidence>